<reference evidence="2" key="1">
    <citation type="submission" date="2022-06" db="EMBL/GenBank/DDBJ databases">
        <authorList>
            <consortium name="SYNGENTA / RWTH Aachen University"/>
        </authorList>
    </citation>
    <scope>NUCLEOTIDE SEQUENCE</scope>
</reference>
<feature type="region of interest" description="Disordered" evidence="1">
    <location>
        <begin position="73"/>
        <end position="120"/>
    </location>
</feature>
<dbReference type="Proteomes" id="UP001153365">
    <property type="component" value="Unassembled WGS sequence"/>
</dbReference>
<comment type="caution">
    <text evidence="2">The sequence shown here is derived from an EMBL/GenBank/DDBJ whole genome shotgun (WGS) entry which is preliminary data.</text>
</comment>
<gene>
    <name evidence="2" type="ORF">PPACK8108_LOCUS25277</name>
</gene>
<dbReference type="AlphaFoldDB" id="A0AAV0BTS2"/>
<dbReference type="EMBL" id="CALTRL010006189">
    <property type="protein sequence ID" value="CAH7690051.1"/>
    <property type="molecule type" value="Genomic_DNA"/>
</dbReference>
<proteinExistence type="predicted"/>
<name>A0AAV0BTS2_PHAPC</name>
<organism evidence="2 3">
    <name type="scientific">Phakopsora pachyrhizi</name>
    <name type="common">Asian soybean rust disease fungus</name>
    <dbReference type="NCBI Taxonomy" id="170000"/>
    <lineage>
        <taxon>Eukaryota</taxon>
        <taxon>Fungi</taxon>
        <taxon>Dikarya</taxon>
        <taxon>Basidiomycota</taxon>
        <taxon>Pucciniomycotina</taxon>
        <taxon>Pucciniomycetes</taxon>
        <taxon>Pucciniales</taxon>
        <taxon>Phakopsoraceae</taxon>
        <taxon>Phakopsora</taxon>
    </lineage>
</organism>
<evidence type="ECO:0000256" key="1">
    <source>
        <dbReference type="SAM" id="MobiDB-lite"/>
    </source>
</evidence>
<protein>
    <submittedName>
        <fullName evidence="2">Uncharacterized protein</fullName>
    </submittedName>
</protein>
<feature type="compositionally biased region" description="Basic and acidic residues" evidence="1">
    <location>
        <begin position="73"/>
        <end position="84"/>
    </location>
</feature>
<evidence type="ECO:0000313" key="3">
    <source>
        <dbReference type="Proteomes" id="UP001153365"/>
    </source>
</evidence>
<evidence type="ECO:0000313" key="2">
    <source>
        <dbReference type="EMBL" id="CAH7690051.1"/>
    </source>
</evidence>
<keyword evidence="3" id="KW-1185">Reference proteome</keyword>
<accession>A0AAV0BTS2</accession>
<sequence>MGAWVESCRTMISEAYCRIHHWIDIGELFKRLGMDGEEVSLVYQTVIERTKRISALLQEQSYKLHTITLSHQDDFKKKKDEGESYRNSNISGRESKKKTKRNDFLKKKNSQLDGHGHQQEDRGVISLILKEMLNERDKRGTKGLQNNSV</sequence>